<gene>
    <name evidence="6" type="ORF">KDK95_23420</name>
</gene>
<dbReference type="InterPro" id="IPR002052">
    <property type="entry name" value="DNA_methylase_N6_adenine_CS"/>
</dbReference>
<organism evidence="6 7">
    <name type="scientific">Actinospica acidithermotolerans</name>
    <dbReference type="NCBI Taxonomy" id="2828514"/>
    <lineage>
        <taxon>Bacteria</taxon>
        <taxon>Bacillati</taxon>
        <taxon>Actinomycetota</taxon>
        <taxon>Actinomycetes</taxon>
        <taxon>Catenulisporales</taxon>
        <taxon>Actinospicaceae</taxon>
        <taxon>Actinospica</taxon>
    </lineage>
</organism>
<dbReference type="GO" id="GO:0008276">
    <property type="term" value="F:protein methyltransferase activity"/>
    <property type="evidence" value="ECO:0007669"/>
    <property type="project" value="TreeGrafter"/>
</dbReference>
<keyword evidence="4" id="KW-0949">S-adenosyl-L-methionine</keyword>
<proteinExistence type="inferred from homology"/>
<comment type="caution">
    <text evidence="6">The sequence shown here is derived from an EMBL/GenBank/DDBJ whole genome shotgun (WGS) entry which is preliminary data.</text>
</comment>
<dbReference type="PANTHER" id="PTHR45875:SF1">
    <property type="entry name" value="METHYLTRANSFERASE N6AMT1"/>
    <property type="match status" value="1"/>
</dbReference>
<dbReference type="RefSeq" id="WP_212520412.1">
    <property type="nucleotide sequence ID" value="NZ_JAGSOH010000080.1"/>
</dbReference>
<dbReference type="GO" id="GO:0032259">
    <property type="term" value="P:methylation"/>
    <property type="evidence" value="ECO:0007669"/>
    <property type="project" value="UniProtKB-KW"/>
</dbReference>
<accession>A0A941EDE4</accession>
<dbReference type="GO" id="GO:0008757">
    <property type="term" value="F:S-adenosylmethionine-dependent methyltransferase activity"/>
    <property type="evidence" value="ECO:0007669"/>
    <property type="project" value="TreeGrafter"/>
</dbReference>
<dbReference type="InterPro" id="IPR007848">
    <property type="entry name" value="Small_mtfrase_dom"/>
</dbReference>
<reference evidence="6" key="1">
    <citation type="submission" date="2021-04" db="EMBL/GenBank/DDBJ databases">
        <title>Genome based classification of Actinospica acidithermotolerans sp. nov., an actinobacterium isolated from an Indonesian hot spring.</title>
        <authorList>
            <person name="Kusuma A.B."/>
            <person name="Putra K.E."/>
            <person name="Nafisah S."/>
            <person name="Loh J."/>
            <person name="Nouioui I."/>
            <person name="Goodfellow M."/>
        </authorList>
    </citation>
    <scope>NUCLEOTIDE SEQUENCE</scope>
    <source>
        <strain evidence="6">MGRD01-02</strain>
    </source>
</reference>
<dbReference type="EMBL" id="JAGSOH010000080">
    <property type="protein sequence ID" value="MBR7829277.1"/>
    <property type="molecule type" value="Genomic_DNA"/>
</dbReference>
<dbReference type="AlphaFoldDB" id="A0A941EDE4"/>
<evidence type="ECO:0000256" key="1">
    <source>
        <dbReference type="ARBA" id="ARBA00006149"/>
    </source>
</evidence>
<dbReference type="GO" id="GO:0008170">
    <property type="term" value="F:N-methyltransferase activity"/>
    <property type="evidence" value="ECO:0007669"/>
    <property type="project" value="UniProtKB-ARBA"/>
</dbReference>
<dbReference type="CDD" id="cd02440">
    <property type="entry name" value="AdoMet_MTases"/>
    <property type="match status" value="1"/>
</dbReference>
<evidence type="ECO:0000313" key="7">
    <source>
        <dbReference type="Proteomes" id="UP000676325"/>
    </source>
</evidence>
<name>A0A941EDE4_9ACTN</name>
<dbReference type="GO" id="GO:0003676">
    <property type="term" value="F:nucleic acid binding"/>
    <property type="evidence" value="ECO:0007669"/>
    <property type="project" value="InterPro"/>
</dbReference>
<dbReference type="GO" id="GO:0035657">
    <property type="term" value="C:eRF1 methyltransferase complex"/>
    <property type="evidence" value="ECO:0007669"/>
    <property type="project" value="TreeGrafter"/>
</dbReference>
<comment type="similarity">
    <text evidence="1">Belongs to the eukaryotic/archaeal PrmC-related family.</text>
</comment>
<dbReference type="PANTHER" id="PTHR45875">
    <property type="entry name" value="METHYLTRANSFERASE N6AMT1"/>
    <property type="match status" value="1"/>
</dbReference>
<keyword evidence="2 6" id="KW-0489">Methyltransferase</keyword>
<dbReference type="SUPFAM" id="SSF53335">
    <property type="entry name" value="S-adenosyl-L-methionine-dependent methyltransferases"/>
    <property type="match status" value="1"/>
</dbReference>
<keyword evidence="7" id="KW-1185">Reference proteome</keyword>
<dbReference type="Proteomes" id="UP000676325">
    <property type="component" value="Unassembled WGS sequence"/>
</dbReference>
<dbReference type="NCBIfam" id="TIGR00537">
    <property type="entry name" value="hemK_rel_arch"/>
    <property type="match status" value="1"/>
</dbReference>
<dbReference type="InterPro" id="IPR004557">
    <property type="entry name" value="PrmC-related"/>
</dbReference>
<dbReference type="Pfam" id="PF05175">
    <property type="entry name" value="MTS"/>
    <property type="match status" value="1"/>
</dbReference>
<feature type="domain" description="Methyltransferase small" evidence="5">
    <location>
        <begin position="7"/>
        <end position="104"/>
    </location>
</feature>
<dbReference type="InterPro" id="IPR052190">
    <property type="entry name" value="Euk-Arch_PrmC-MTase"/>
</dbReference>
<evidence type="ECO:0000313" key="6">
    <source>
        <dbReference type="EMBL" id="MBR7829277.1"/>
    </source>
</evidence>
<keyword evidence="3" id="KW-0808">Transferase</keyword>
<evidence type="ECO:0000256" key="4">
    <source>
        <dbReference type="ARBA" id="ARBA00022691"/>
    </source>
</evidence>
<dbReference type="InterPro" id="IPR029063">
    <property type="entry name" value="SAM-dependent_MTases_sf"/>
</dbReference>
<evidence type="ECO:0000256" key="3">
    <source>
        <dbReference type="ARBA" id="ARBA00022679"/>
    </source>
</evidence>
<dbReference type="Gene3D" id="3.40.50.150">
    <property type="entry name" value="Vaccinia Virus protein VP39"/>
    <property type="match status" value="1"/>
</dbReference>
<evidence type="ECO:0000259" key="5">
    <source>
        <dbReference type="Pfam" id="PF05175"/>
    </source>
</evidence>
<sequence length="217" mass="23132">MFMLRPPGVYAAQGDTFLLISALRREGLVPGAQVLDVGTGSGALAVAAAQLGASVTAVDVSRRALFAAWANGALRGKRIAVRVGSLLEPVRDRRFDLVLSNPPYVPCPGRGLPAHGAARAWDAGPRGRALLDRLCRDAPRVLNPGGAVLLVHSALCGTEATCAALERSGLKTQVVARMTQPFGPVMRARARWFERQGLIDVGEREEELVVVRGERPR</sequence>
<protein>
    <submittedName>
        <fullName evidence="6">Methyltransferase</fullName>
    </submittedName>
</protein>
<dbReference type="PROSITE" id="PS00092">
    <property type="entry name" value="N6_MTASE"/>
    <property type="match status" value="1"/>
</dbReference>
<evidence type="ECO:0000256" key="2">
    <source>
        <dbReference type="ARBA" id="ARBA00022603"/>
    </source>
</evidence>